<dbReference type="PANTHER" id="PTHR23513:SF6">
    <property type="entry name" value="MAJOR FACILITATOR SUPERFAMILY ASSOCIATED DOMAIN-CONTAINING PROTEIN"/>
    <property type="match status" value="1"/>
</dbReference>
<comment type="subcellular location">
    <subcellularLocation>
        <location evidence="1">Cell membrane</location>
        <topology evidence="1">Multi-pass membrane protein</topology>
    </subcellularLocation>
</comment>
<organism evidence="8 9">
    <name type="scientific">Actinomadura nitritigenes</name>
    <dbReference type="NCBI Taxonomy" id="134602"/>
    <lineage>
        <taxon>Bacteria</taxon>
        <taxon>Bacillati</taxon>
        <taxon>Actinomycetota</taxon>
        <taxon>Actinomycetes</taxon>
        <taxon>Streptosporangiales</taxon>
        <taxon>Thermomonosporaceae</taxon>
        <taxon>Actinomadura</taxon>
    </lineage>
</organism>
<keyword evidence="4 7" id="KW-0812">Transmembrane</keyword>
<evidence type="ECO:0000256" key="6">
    <source>
        <dbReference type="ARBA" id="ARBA00023136"/>
    </source>
</evidence>
<feature type="transmembrane region" description="Helical" evidence="7">
    <location>
        <begin position="253"/>
        <end position="276"/>
    </location>
</feature>
<dbReference type="CDD" id="cd06173">
    <property type="entry name" value="MFS_MefA_like"/>
    <property type="match status" value="1"/>
</dbReference>
<evidence type="ECO:0000256" key="4">
    <source>
        <dbReference type="ARBA" id="ARBA00022692"/>
    </source>
</evidence>
<comment type="caution">
    <text evidence="8">The sequence shown here is derived from an EMBL/GenBank/DDBJ whole genome shotgun (WGS) entry which is preliminary data.</text>
</comment>
<feature type="transmembrane region" description="Helical" evidence="7">
    <location>
        <begin position="312"/>
        <end position="332"/>
    </location>
</feature>
<evidence type="ECO:0000256" key="1">
    <source>
        <dbReference type="ARBA" id="ARBA00004651"/>
    </source>
</evidence>
<keyword evidence="2" id="KW-0813">Transport</keyword>
<accession>A0ABS3QVN1</accession>
<name>A0ABS3QVN1_9ACTN</name>
<evidence type="ECO:0000256" key="7">
    <source>
        <dbReference type="SAM" id="Phobius"/>
    </source>
</evidence>
<gene>
    <name evidence="8" type="ORF">J4557_09935</name>
</gene>
<feature type="transmembrane region" description="Helical" evidence="7">
    <location>
        <begin position="15"/>
        <end position="42"/>
    </location>
</feature>
<feature type="transmembrane region" description="Helical" evidence="7">
    <location>
        <begin position="378"/>
        <end position="397"/>
    </location>
</feature>
<feature type="transmembrane region" description="Helical" evidence="7">
    <location>
        <begin position="105"/>
        <end position="128"/>
    </location>
</feature>
<dbReference type="PANTHER" id="PTHR23513">
    <property type="entry name" value="INTEGRAL MEMBRANE EFFLUX PROTEIN-RELATED"/>
    <property type="match status" value="1"/>
</dbReference>
<keyword evidence="6 7" id="KW-0472">Membrane</keyword>
<dbReference type="Pfam" id="PF05977">
    <property type="entry name" value="MFS_3"/>
    <property type="match status" value="1"/>
</dbReference>
<keyword evidence="9" id="KW-1185">Reference proteome</keyword>
<reference evidence="8 9" key="1">
    <citation type="submission" date="2021-03" db="EMBL/GenBank/DDBJ databases">
        <authorList>
            <person name="Kanchanasin P."/>
            <person name="Saeng-In P."/>
            <person name="Phongsopitanun W."/>
            <person name="Yuki M."/>
            <person name="Kudo T."/>
            <person name="Ohkuma M."/>
            <person name="Tanasupawat S."/>
        </authorList>
    </citation>
    <scope>NUCLEOTIDE SEQUENCE [LARGE SCALE GENOMIC DNA]</scope>
    <source>
        <strain evidence="8 9">L46</strain>
    </source>
</reference>
<feature type="transmembrane region" description="Helical" evidence="7">
    <location>
        <begin position="353"/>
        <end position="372"/>
    </location>
</feature>
<dbReference type="RefSeq" id="WP_208266162.1">
    <property type="nucleotide sequence ID" value="NZ_BAAAGM010000026.1"/>
</dbReference>
<keyword evidence="5 7" id="KW-1133">Transmembrane helix</keyword>
<dbReference type="Proteomes" id="UP000666915">
    <property type="component" value="Unassembled WGS sequence"/>
</dbReference>
<dbReference type="InterPro" id="IPR010290">
    <property type="entry name" value="TM_effector"/>
</dbReference>
<dbReference type="Gene3D" id="1.20.1250.20">
    <property type="entry name" value="MFS general substrate transporter like domains"/>
    <property type="match status" value="1"/>
</dbReference>
<feature type="transmembrane region" description="Helical" evidence="7">
    <location>
        <begin position="48"/>
        <end position="70"/>
    </location>
</feature>
<feature type="transmembrane region" description="Helical" evidence="7">
    <location>
        <begin position="77"/>
        <end position="99"/>
    </location>
</feature>
<sequence>MPYRGVFAVQPFRRVFAAAAVSEIGTQISYVAVPLVAVVALHASPGDVGVLAGLSTVAFLAIGLPAGAWVDRMRRRWVMVAADLARAVLLGSIPLAWWQGVLSMAQLYTVVLATGAATVFFDIAKLSYLPQAVGRGRLENANAHLVMLDAAGDIGGRGIGGYLAQALSAPVAVGLDALTYLWSAACLLGIRGREPAPAPVPRGRLTHDIRTGLRYVLGHPVLRPILLEGACTNLSIQLTVTMLPVVFIRRLGFSGAALGGFLASGGVGLLAGAMAARRIGGRLGQGRALWGTSLALAPAGLLVPLVGRGPWMWLAGAAWLVTAAKVGIDNVIKVSFRQRITPGNLLGRMNATFRLLLMGALTIGGFLAGLIGDQAGPRAVLWLGAAVPAVSWLLLFFSPLRRMSALPDTAGLPRPAALPDPDRA</sequence>
<evidence type="ECO:0000256" key="5">
    <source>
        <dbReference type="ARBA" id="ARBA00022989"/>
    </source>
</evidence>
<evidence type="ECO:0000313" key="8">
    <source>
        <dbReference type="EMBL" id="MBO2437837.1"/>
    </source>
</evidence>
<dbReference type="InterPro" id="IPR036259">
    <property type="entry name" value="MFS_trans_sf"/>
</dbReference>
<proteinExistence type="predicted"/>
<dbReference type="EMBL" id="JAGEOK010000005">
    <property type="protein sequence ID" value="MBO2437837.1"/>
    <property type="molecule type" value="Genomic_DNA"/>
</dbReference>
<protein>
    <submittedName>
        <fullName evidence="8">MFS transporter</fullName>
    </submittedName>
</protein>
<evidence type="ECO:0000313" key="9">
    <source>
        <dbReference type="Proteomes" id="UP000666915"/>
    </source>
</evidence>
<dbReference type="SUPFAM" id="SSF103473">
    <property type="entry name" value="MFS general substrate transporter"/>
    <property type="match status" value="1"/>
</dbReference>
<evidence type="ECO:0000256" key="3">
    <source>
        <dbReference type="ARBA" id="ARBA00022475"/>
    </source>
</evidence>
<keyword evidence="3" id="KW-1003">Cell membrane</keyword>
<evidence type="ECO:0000256" key="2">
    <source>
        <dbReference type="ARBA" id="ARBA00022448"/>
    </source>
</evidence>